<dbReference type="EMBL" id="CM056799">
    <property type="protein sequence ID" value="KAJ8710927.1"/>
    <property type="molecule type" value="Genomic_DNA"/>
</dbReference>
<dbReference type="Proteomes" id="UP001231649">
    <property type="component" value="Chromosome 23"/>
</dbReference>
<comment type="caution">
    <text evidence="1">The sequence shown here is derived from an EMBL/GenBank/DDBJ whole genome shotgun (WGS) entry which is preliminary data.</text>
</comment>
<reference evidence="1" key="1">
    <citation type="submission" date="2023-03" db="EMBL/GenBank/DDBJ databases">
        <title>Chromosome-level genomes of two armyworms, Mythimna separata and Mythimna loreyi, provide insights into the biosynthesis and reception of sex pheromones.</title>
        <authorList>
            <person name="Zhao H."/>
        </authorList>
    </citation>
    <scope>NUCLEOTIDE SEQUENCE</scope>
    <source>
        <strain evidence="1">BeijingLab</strain>
    </source>
</reference>
<evidence type="ECO:0000313" key="2">
    <source>
        <dbReference type="Proteomes" id="UP001231649"/>
    </source>
</evidence>
<gene>
    <name evidence="1" type="ORF">PYW08_009442</name>
</gene>
<accession>A0ACC2Q969</accession>
<sequence>MVNEILNKMNFDVYRKIKGTEHKHTKGKILKKDESKGEESKEINPAFEDSKEFAEFVIKFLSKVNNLTIHDFKKNGHIYKYNRLTIPSKNNLKAWEAPSNLIYDLEENDTRRIFRGSKTRVNSYPFMVSIHIMGEFTCSGCIISRDFVITAASCLGVAYKSDFFERNLKSIYVRLVSDHTTRGGETIPVQNLYFHPQFEPKHLQNNLAIIRLEKRIRFSRKQKKIRRILWDKTPGDLSNETKQILILGWCAKKEGQVTQKLRLSMLDVYNTTDCRKKYTEDFITKENFCAAYNGTNGSACNGDVGGPGIVNGTLMGVVSFGAPECGAAGMPTVFTKLGYYLPWIESVLNTHKKINQSNHDNTDARRRSKHSSKKLSKVNKPSNNGIQLQGYHNELQGHYSDNPEEDEALRDTLLELVNDDESLIHDVIYGDMYDEFNKFFKSSEESDFKKNSLSRKKKSTSQPTPSPLLETDFKKNSMSRKKKSTTHPTPSPLLETDFKKNSMSRKKKSTTQPTPSPLLEIKLDIKPESENQTTTQTPMHSTVLILWKNPEDSDYETYNGAVQNDYSDNYEKSCVENTEEELGLTIEVPPTSTIKTLRIRENGHGTSCSSNSESKSDSRVSDESTDYSDEIRECFETNRDNKQSNKGRDAVDRTRSNQNGRGKRTKEVLIKHDQFSKHARSVLDEGKSFATKFLVIDYDDKDVKHILIEEFIDRLDNLKEKNELQNNTKFDINKAILKYFNNHENELGNITYIKEKHVTGNDSDNNVLDSIESWHLSGRRIFEGIRSNIQKFPFMASVQFFKKFQCGGSIIKSDLVITSASCLQLAWNNRLFRENPLFLSVQVGSTSYERGGENVPVLEVHFHPSYNPKNLRHNLALMRLTRTLKFMKRTKSKIKKIDFDRNPWPLPPNAGSIIIVGWGARIFGTNMVSLWKNKLTYAVLDFYPLPECQEIYGKEFVTDRNFCAGFFSKGSGACNHDAGGPGVLSGILTGVISFGSTVCGTRDAPTVFTKLGYYTDWIEGIMEQEILTGNQPTTQRDITFSTFIMPTFKRTTPFKVTPIVFEDPLRVNRFESLRTDDKKHEFNDFAKTMFKKKQDAKHKKQKKQENEQEKETGSLLADIAQDVKEEDQTENKQVLRQDLKIETEEESKPLSPNSKVTIEVKIESQSHSEENLDDETTTIRIGTFFEVENPFATALPDNYEPRASSTPYKNDENENANSSKGEDFDEAIENLLDNLDIDTILESESSSPKDQHQMRAKDQLENKEDRSDAIKNENESKGDSGKDLRDEGDSFGEKNNEQNVNDSQSVNKNENKKDDSGKDVSDEGDNISEKNYEQDDDKNVNKNKNTKGDSGKDMSEEGDDYSEKNSEQDVNGDKTVNKNENKKGDSGKDLSDEGDNLSEKNNEQDDNDDKSAEITDGSEVVNSVEDYSDEKNIPSKEVGLKATTVDDKKDYESGDESKKNEGFKGFGIPTESLEREHSSNSSERLLEMLDYEDLYKLLMKDT</sequence>
<organism evidence="1 2">
    <name type="scientific">Mythimna loreyi</name>
    <dbReference type="NCBI Taxonomy" id="667449"/>
    <lineage>
        <taxon>Eukaryota</taxon>
        <taxon>Metazoa</taxon>
        <taxon>Ecdysozoa</taxon>
        <taxon>Arthropoda</taxon>
        <taxon>Hexapoda</taxon>
        <taxon>Insecta</taxon>
        <taxon>Pterygota</taxon>
        <taxon>Neoptera</taxon>
        <taxon>Endopterygota</taxon>
        <taxon>Lepidoptera</taxon>
        <taxon>Glossata</taxon>
        <taxon>Ditrysia</taxon>
        <taxon>Noctuoidea</taxon>
        <taxon>Noctuidae</taxon>
        <taxon>Noctuinae</taxon>
        <taxon>Hadenini</taxon>
        <taxon>Mythimna</taxon>
    </lineage>
</organism>
<name>A0ACC2Q969_9NEOP</name>
<proteinExistence type="predicted"/>
<keyword evidence="2" id="KW-1185">Reference proteome</keyword>
<evidence type="ECO:0000313" key="1">
    <source>
        <dbReference type="EMBL" id="KAJ8710927.1"/>
    </source>
</evidence>
<protein>
    <submittedName>
        <fullName evidence="1">Uncharacterized protein</fullName>
    </submittedName>
</protein>